<comment type="caution">
    <text evidence="4">The sequence shown here is derived from an EMBL/GenBank/DDBJ whole genome shotgun (WGS) entry which is preliminary data.</text>
</comment>
<dbReference type="InterPro" id="IPR008258">
    <property type="entry name" value="Transglycosylase_SLT_dom_1"/>
</dbReference>
<keyword evidence="5" id="KW-1185">Reference proteome</keyword>
<evidence type="ECO:0000259" key="3">
    <source>
        <dbReference type="Pfam" id="PF01464"/>
    </source>
</evidence>
<feature type="compositionally biased region" description="Basic residues" evidence="1">
    <location>
        <begin position="88"/>
        <end position="104"/>
    </location>
</feature>
<evidence type="ECO:0000256" key="2">
    <source>
        <dbReference type="SAM" id="SignalP"/>
    </source>
</evidence>
<protein>
    <submittedName>
        <fullName evidence="4">Lytic transglycosylase domain-containing protein</fullName>
    </submittedName>
</protein>
<gene>
    <name evidence="4" type="ORF">ACFFHU_18370</name>
</gene>
<feature type="compositionally biased region" description="Low complexity" evidence="1">
    <location>
        <begin position="58"/>
        <end position="87"/>
    </location>
</feature>
<dbReference type="PANTHER" id="PTHR37423:SF2">
    <property type="entry name" value="MEMBRANE-BOUND LYTIC MUREIN TRANSGLYCOSYLASE C"/>
    <property type="match status" value="1"/>
</dbReference>
<dbReference type="PROSITE" id="PS51257">
    <property type="entry name" value="PROKAR_LIPOPROTEIN"/>
    <property type="match status" value="1"/>
</dbReference>
<dbReference type="PANTHER" id="PTHR37423">
    <property type="entry name" value="SOLUBLE LYTIC MUREIN TRANSGLYCOSYLASE-RELATED"/>
    <property type="match status" value="1"/>
</dbReference>
<evidence type="ECO:0000313" key="4">
    <source>
        <dbReference type="EMBL" id="MFC0566092.1"/>
    </source>
</evidence>
<name>A0ABV6P0R4_9ACTN</name>
<dbReference type="RefSeq" id="WP_377340504.1">
    <property type="nucleotide sequence ID" value="NZ_JBHLUE010000016.1"/>
</dbReference>
<reference evidence="4 5" key="1">
    <citation type="submission" date="2024-09" db="EMBL/GenBank/DDBJ databases">
        <authorList>
            <person name="Sun Q."/>
            <person name="Mori K."/>
        </authorList>
    </citation>
    <scope>NUCLEOTIDE SEQUENCE [LARGE SCALE GENOMIC DNA]</scope>
    <source>
        <strain evidence="4 5">TBRC 2205</strain>
    </source>
</reference>
<dbReference type="InterPro" id="IPR023346">
    <property type="entry name" value="Lysozyme-like_dom_sf"/>
</dbReference>
<feature type="signal peptide" evidence="2">
    <location>
        <begin position="1"/>
        <end position="34"/>
    </location>
</feature>
<accession>A0ABV6P0R4</accession>
<keyword evidence="2" id="KW-0732">Signal</keyword>
<evidence type="ECO:0000313" key="5">
    <source>
        <dbReference type="Proteomes" id="UP001589894"/>
    </source>
</evidence>
<dbReference type="EMBL" id="JBHLUE010000016">
    <property type="protein sequence ID" value="MFC0566092.1"/>
    <property type="molecule type" value="Genomic_DNA"/>
</dbReference>
<feature type="region of interest" description="Disordered" evidence="1">
    <location>
        <begin position="58"/>
        <end position="127"/>
    </location>
</feature>
<dbReference type="Proteomes" id="UP001589894">
    <property type="component" value="Unassembled WGS sequence"/>
</dbReference>
<dbReference type="SUPFAM" id="SSF53955">
    <property type="entry name" value="Lysozyme-like"/>
    <property type="match status" value="1"/>
</dbReference>
<sequence length="297" mass="30958">MMRGGPDGRRRLPTAVLAVAMLVLAGAASGCGGAHDSTAGDAAPTEVAVEATTAALEPALTDATPSDDPTPSAAPSRATAHPAPSRSSRPKPRRATAPKPRAKPAPRTEAKLPPPPPKPVPGCTPVHRGVKASHAQARDALTAAAGRTYWPGSAPGLKLSTNLVKAVAWQESGWQSDIVACDGGVGLMQVMKDTATFVNNRFEQSYDINDYRDNATLGANYLAWLTKYIGDLYFDGDYSLDAANCATELNSCLLNAVIAAYNFGPGAVATDNGLVIPNPGYVRNVRALMTECVCLSY</sequence>
<feature type="chain" id="PRO_5047538427" evidence="2">
    <location>
        <begin position="35"/>
        <end position="297"/>
    </location>
</feature>
<proteinExistence type="predicted"/>
<dbReference type="Pfam" id="PF01464">
    <property type="entry name" value="SLT"/>
    <property type="match status" value="1"/>
</dbReference>
<feature type="compositionally biased region" description="Pro residues" evidence="1">
    <location>
        <begin position="112"/>
        <end position="122"/>
    </location>
</feature>
<organism evidence="4 5">
    <name type="scientific">Plantactinospora siamensis</name>
    <dbReference type="NCBI Taxonomy" id="555372"/>
    <lineage>
        <taxon>Bacteria</taxon>
        <taxon>Bacillati</taxon>
        <taxon>Actinomycetota</taxon>
        <taxon>Actinomycetes</taxon>
        <taxon>Micromonosporales</taxon>
        <taxon>Micromonosporaceae</taxon>
        <taxon>Plantactinospora</taxon>
    </lineage>
</organism>
<feature type="domain" description="Transglycosylase SLT" evidence="3">
    <location>
        <begin position="159"/>
        <end position="271"/>
    </location>
</feature>
<dbReference type="CDD" id="cd00254">
    <property type="entry name" value="LT-like"/>
    <property type="match status" value="1"/>
</dbReference>
<dbReference type="Gene3D" id="1.10.530.10">
    <property type="match status" value="1"/>
</dbReference>
<evidence type="ECO:0000256" key="1">
    <source>
        <dbReference type="SAM" id="MobiDB-lite"/>
    </source>
</evidence>